<evidence type="ECO:0000256" key="1">
    <source>
        <dbReference type="ARBA" id="ARBA00001961"/>
    </source>
</evidence>
<dbReference type="Pfam" id="PF13661">
    <property type="entry name" value="2OG-FeII_Oxy_4"/>
    <property type="match status" value="1"/>
</dbReference>
<keyword evidence="8" id="KW-0408">Iron</keyword>
<dbReference type="GO" id="GO:0031543">
    <property type="term" value="F:peptidyl-proline dioxygenase activity"/>
    <property type="evidence" value="ECO:0007669"/>
    <property type="project" value="TreeGrafter"/>
</dbReference>
<organism evidence="15 16">
    <name type="scientific">Hyaloscypha hepaticicola</name>
    <dbReference type="NCBI Taxonomy" id="2082293"/>
    <lineage>
        <taxon>Eukaryota</taxon>
        <taxon>Fungi</taxon>
        <taxon>Dikarya</taxon>
        <taxon>Ascomycota</taxon>
        <taxon>Pezizomycotina</taxon>
        <taxon>Leotiomycetes</taxon>
        <taxon>Helotiales</taxon>
        <taxon>Hyaloscyphaceae</taxon>
        <taxon>Hyaloscypha</taxon>
    </lineage>
</organism>
<sequence length="681" mass="76589">MKRKAETETNGHNSKGILKKRAKTILSDEEIQKRFREGLFAKDVLEKYTKKYAESEPYKHSVINPLINDDLLRAVREEIRENVTFTRKETDIYKIHQSGDLANLDGLDDGALEKLPSLLKLRDAMYSSTFREYVSTITGSGELSGRKTDMAINIYLPGCHLLCHDDVIGSRRVSYILYLTDPDVHWKEEWGGALRLFPTKTFEDEKGEKTVVPSPEVSKVIPPAWNQLSFFAVQPGESFHDVEEVYHAETEEQLDKDRGRIRMAISGWYHIPQIGEDGYVEGEEEKWGTNSSLKQLQGDPDRYDLPKSVPVTLESPIEPNEEGLDPADFDFLIKYMAPGYLTPDTLEQVAEQFIEMSSATLDGLLSNKFSGRVREYIEAQEAIPASSQETDKGSWKVARPPHKHRFLYRHPSEAPDDSNPLHELLDVFLPSEQFRKWLALATKCTVQSYEFLGRRFRRGQDYALATSHDGEPRLEISLGLTPTPGWGAEEEEDDEELSDVSDDRPKKLAVNGDLEDISDGESEVSDEANKSNGAAKIPNSKSKTNGTEEEKEPEDGSPEENSELEADVGGHEVYMASDADEDNGDAAIYQTTSDVEDDNVLFTMPASWNKMSIVLRDSGVLKFVKYVSRNAKGDRWDVSGSFGVVLEEDDGEGEEEMVTLEESSEEEGFKGFPDSEDSDSD</sequence>
<dbReference type="GO" id="GO:0005506">
    <property type="term" value="F:iron ion binding"/>
    <property type="evidence" value="ECO:0007669"/>
    <property type="project" value="InterPro"/>
</dbReference>
<evidence type="ECO:0000256" key="5">
    <source>
        <dbReference type="ARBA" id="ARBA00022896"/>
    </source>
</evidence>
<evidence type="ECO:0000256" key="12">
    <source>
        <dbReference type="ARBA" id="ARBA00081607"/>
    </source>
</evidence>
<evidence type="ECO:0000313" key="15">
    <source>
        <dbReference type="EMBL" id="PMD13916.1"/>
    </source>
</evidence>
<evidence type="ECO:0000313" key="16">
    <source>
        <dbReference type="Proteomes" id="UP000235672"/>
    </source>
</evidence>
<evidence type="ECO:0000256" key="2">
    <source>
        <dbReference type="ARBA" id="ARBA00004123"/>
    </source>
</evidence>
<keyword evidence="7" id="KW-0560">Oxidoreductase</keyword>
<dbReference type="Gene3D" id="3.60.130.20">
    <property type="entry name" value="Oxoglutarate/iron-dependent oxygenase, C-terminal degradation domain"/>
    <property type="match status" value="1"/>
</dbReference>
<feature type="region of interest" description="Disordered" evidence="13">
    <location>
        <begin position="473"/>
        <end position="564"/>
    </location>
</feature>
<keyword evidence="6" id="KW-0223">Dioxygenase</keyword>
<dbReference type="EMBL" id="KZ613526">
    <property type="protein sequence ID" value="PMD13916.1"/>
    <property type="molecule type" value="Genomic_DNA"/>
</dbReference>
<feature type="region of interest" description="Disordered" evidence="13">
    <location>
        <begin position="648"/>
        <end position="681"/>
    </location>
</feature>
<dbReference type="GO" id="GO:0009896">
    <property type="term" value="P:positive regulation of catabolic process"/>
    <property type="evidence" value="ECO:0007669"/>
    <property type="project" value="UniProtKB-ARBA"/>
</dbReference>
<dbReference type="PANTHER" id="PTHR12117:SF0">
    <property type="entry name" value="PROLYL 3-HYDROXYLASE OGFOD1"/>
    <property type="match status" value="1"/>
</dbReference>
<evidence type="ECO:0000256" key="10">
    <source>
        <dbReference type="ARBA" id="ARBA00047444"/>
    </source>
</evidence>
<reference evidence="15 16" key="1">
    <citation type="submission" date="2016-05" db="EMBL/GenBank/DDBJ databases">
        <title>A degradative enzymes factory behind the ericoid mycorrhizal symbiosis.</title>
        <authorList>
            <consortium name="DOE Joint Genome Institute"/>
            <person name="Martino E."/>
            <person name="Morin E."/>
            <person name="Grelet G."/>
            <person name="Kuo A."/>
            <person name="Kohler A."/>
            <person name="Daghino S."/>
            <person name="Barry K."/>
            <person name="Choi C."/>
            <person name="Cichocki N."/>
            <person name="Clum A."/>
            <person name="Copeland A."/>
            <person name="Hainaut M."/>
            <person name="Haridas S."/>
            <person name="Labutti K."/>
            <person name="Lindquist E."/>
            <person name="Lipzen A."/>
            <person name="Khouja H.-R."/>
            <person name="Murat C."/>
            <person name="Ohm R."/>
            <person name="Olson A."/>
            <person name="Spatafora J."/>
            <person name="Veneault-Fourrey C."/>
            <person name="Henrissat B."/>
            <person name="Grigoriev I."/>
            <person name="Martin F."/>
            <person name="Perotto S."/>
        </authorList>
    </citation>
    <scope>NUCLEOTIDE SEQUENCE [LARGE SCALE GENOMIC DNA]</scope>
    <source>
        <strain evidence="15 16">UAMH 7357</strain>
    </source>
</reference>
<evidence type="ECO:0000256" key="11">
    <source>
        <dbReference type="ARBA" id="ARBA00051966"/>
    </source>
</evidence>
<dbReference type="Pfam" id="PF10637">
    <property type="entry name" value="Ofd1_CTDD"/>
    <property type="match status" value="1"/>
</dbReference>
<feature type="compositionally biased region" description="Acidic residues" evidence="13">
    <location>
        <begin position="648"/>
        <end position="666"/>
    </location>
</feature>
<evidence type="ECO:0000256" key="6">
    <source>
        <dbReference type="ARBA" id="ARBA00022964"/>
    </source>
</evidence>
<name>A0A2J6PJ45_9HELO</name>
<dbReference type="PROSITE" id="PS51471">
    <property type="entry name" value="FE2OG_OXY"/>
    <property type="match status" value="1"/>
</dbReference>
<comment type="subcellular location">
    <subcellularLocation>
        <location evidence="2">Nucleus</location>
    </subcellularLocation>
</comment>
<keyword evidence="16" id="KW-1185">Reference proteome</keyword>
<keyword evidence="4" id="KW-0479">Metal-binding</keyword>
<dbReference type="GO" id="GO:0005634">
    <property type="term" value="C:nucleus"/>
    <property type="evidence" value="ECO:0007669"/>
    <property type="project" value="UniProtKB-SubCell"/>
</dbReference>
<dbReference type="FunFam" id="2.60.120.620:FF:000014">
    <property type="entry name" value="Prolyl 3,4-dihydroxylase TPA1"/>
    <property type="match status" value="1"/>
</dbReference>
<dbReference type="GO" id="GO:0006449">
    <property type="term" value="P:regulation of translational termination"/>
    <property type="evidence" value="ECO:0007669"/>
    <property type="project" value="TreeGrafter"/>
</dbReference>
<accession>A0A2J6PJ45</accession>
<dbReference type="InterPro" id="IPR039558">
    <property type="entry name" value="TPA1/OFD1_N"/>
</dbReference>
<dbReference type="InterPro" id="IPR019601">
    <property type="entry name" value="Oxoglutarate/Fe-dep_Oase_C"/>
</dbReference>
<comment type="catalytic activity">
    <reaction evidence="11">
        <text>[ribosomal protein uS12]-(3S)-3-hydroxy-L-proline + 2-oxoglutarate + O2 = [ribosomal protein uS12]-(3S)-3,4-dihydroxy-L-proline + succinate + CO2</text>
        <dbReference type="Rhea" id="RHEA:54160"/>
        <dbReference type="Rhea" id="RHEA-COMP:13817"/>
        <dbReference type="Rhea" id="RHEA-COMP:13818"/>
        <dbReference type="ChEBI" id="CHEBI:15379"/>
        <dbReference type="ChEBI" id="CHEBI:16526"/>
        <dbReference type="ChEBI" id="CHEBI:16810"/>
        <dbReference type="ChEBI" id="CHEBI:30031"/>
        <dbReference type="ChEBI" id="CHEBI:85428"/>
        <dbReference type="ChEBI" id="CHEBI:138052"/>
    </reaction>
</comment>
<proteinExistence type="inferred from homology"/>
<gene>
    <name evidence="15" type="ORF">NA56DRAFT_674610</name>
</gene>
<feature type="domain" description="Fe2OG dioxygenase" evidence="14">
    <location>
        <begin position="146"/>
        <end position="271"/>
    </location>
</feature>
<comment type="catalytic activity">
    <reaction evidence="10">
        <text>[ribosomal protein uS12]-L-proline + 2-oxoglutarate + O2 = [ribosomal protein uS12]-(3S)-3-hydroxy-L-proline + succinate + CO2</text>
        <dbReference type="Rhea" id="RHEA:54156"/>
        <dbReference type="Rhea" id="RHEA-COMP:13816"/>
        <dbReference type="Rhea" id="RHEA-COMP:13818"/>
        <dbReference type="ChEBI" id="CHEBI:15379"/>
        <dbReference type="ChEBI" id="CHEBI:16526"/>
        <dbReference type="ChEBI" id="CHEBI:16810"/>
        <dbReference type="ChEBI" id="CHEBI:30031"/>
        <dbReference type="ChEBI" id="CHEBI:50342"/>
        <dbReference type="ChEBI" id="CHEBI:85428"/>
    </reaction>
</comment>
<dbReference type="InterPro" id="IPR051842">
    <property type="entry name" value="uS12_prolyl_hydroxylase"/>
</dbReference>
<evidence type="ECO:0000256" key="8">
    <source>
        <dbReference type="ARBA" id="ARBA00023004"/>
    </source>
</evidence>
<dbReference type="Proteomes" id="UP000235672">
    <property type="component" value="Unassembled WGS sequence"/>
</dbReference>
<evidence type="ECO:0000256" key="9">
    <source>
        <dbReference type="ARBA" id="ARBA00023242"/>
    </source>
</evidence>
<dbReference type="OrthoDB" id="430522at2759"/>
<evidence type="ECO:0000256" key="4">
    <source>
        <dbReference type="ARBA" id="ARBA00022723"/>
    </source>
</evidence>
<protein>
    <recommendedName>
        <fullName evidence="12">uS12 prolyl 3,4-dihydroxylase</fullName>
    </recommendedName>
</protein>
<dbReference type="InterPro" id="IPR005123">
    <property type="entry name" value="Oxoglu/Fe-dep_dioxygenase_dom"/>
</dbReference>
<dbReference type="GO" id="GO:0005737">
    <property type="term" value="C:cytoplasm"/>
    <property type="evidence" value="ECO:0007669"/>
    <property type="project" value="TreeGrafter"/>
</dbReference>
<evidence type="ECO:0000259" key="14">
    <source>
        <dbReference type="PROSITE" id="PS51471"/>
    </source>
</evidence>
<evidence type="ECO:0000256" key="13">
    <source>
        <dbReference type="SAM" id="MobiDB-lite"/>
    </source>
</evidence>
<keyword evidence="9" id="KW-0539">Nucleus</keyword>
<keyword evidence="5" id="KW-0847">Vitamin C</keyword>
<dbReference type="GO" id="GO:0031418">
    <property type="term" value="F:L-ascorbic acid binding"/>
    <property type="evidence" value="ECO:0007669"/>
    <property type="project" value="UniProtKB-KW"/>
</dbReference>
<evidence type="ECO:0000256" key="7">
    <source>
        <dbReference type="ARBA" id="ARBA00023002"/>
    </source>
</evidence>
<dbReference type="GO" id="GO:0010604">
    <property type="term" value="P:positive regulation of macromolecule metabolic process"/>
    <property type="evidence" value="ECO:0007669"/>
    <property type="project" value="UniProtKB-ARBA"/>
</dbReference>
<dbReference type="InterPro" id="IPR006620">
    <property type="entry name" value="Pro_4_hyd_alph"/>
</dbReference>
<evidence type="ECO:0000256" key="3">
    <source>
        <dbReference type="ARBA" id="ARBA00007443"/>
    </source>
</evidence>
<dbReference type="Gene3D" id="2.60.120.620">
    <property type="entry name" value="q2cbj1_9rhob like domain"/>
    <property type="match status" value="1"/>
</dbReference>
<feature type="compositionally biased region" description="Acidic residues" evidence="13">
    <location>
        <begin position="547"/>
        <end position="564"/>
    </location>
</feature>
<comment type="cofactor">
    <cofactor evidence="1">
        <name>L-ascorbate</name>
        <dbReference type="ChEBI" id="CHEBI:38290"/>
    </cofactor>
</comment>
<dbReference type="AlphaFoldDB" id="A0A2J6PJ45"/>
<feature type="compositionally biased region" description="Acidic residues" evidence="13">
    <location>
        <begin position="488"/>
        <end position="500"/>
    </location>
</feature>
<dbReference type="SMART" id="SM00702">
    <property type="entry name" value="P4Hc"/>
    <property type="match status" value="1"/>
</dbReference>
<comment type="similarity">
    <text evidence="3">Belongs to the TPA1 family.</text>
</comment>
<dbReference type="PANTHER" id="PTHR12117">
    <property type="entry name" value="HISTONE ACETYLTRANSFERASE COMPLEX"/>
    <property type="match status" value="1"/>
</dbReference>
<dbReference type="InterPro" id="IPR043044">
    <property type="entry name" value="TPA1/Ofd1_C"/>
</dbReference>
<dbReference type="STRING" id="1745343.A0A2J6PJ45"/>
<feature type="compositionally biased region" description="Acidic residues" evidence="13">
    <location>
        <begin position="513"/>
        <end position="526"/>
    </location>
</feature>